<feature type="compositionally biased region" description="Basic and acidic residues" evidence="6">
    <location>
        <begin position="342"/>
        <end position="352"/>
    </location>
</feature>
<feature type="compositionally biased region" description="Basic and acidic residues" evidence="6">
    <location>
        <begin position="1327"/>
        <end position="1336"/>
    </location>
</feature>
<keyword evidence="9" id="KW-1185">Reference proteome</keyword>
<evidence type="ECO:0000256" key="4">
    <source>
        <dbReference type="ARBA" id="ARBA00023306"/>
    </source>
</evidence>
<organism evidence="8 9">
    <name type="scientific">Spodoptera littoralis</name>
    <name type="common">Egyptian cotton leafworm</name>
    <dbReference type="NCBI Taxonomy" id="7109"/>
    <lineage>
        <taxon>Eukaryota</taxon>
        <taxon>Metazoa</taxon>
        <taxon>Ecdysozoa</taxon>
        <taxon>Arthropoda</taxon>
        <taxon>Hexapoda</taxon>
        <taxon>Insecta</taxon>
        <taxon>Pterygota</taxon>
        <taxon>Neoptera</taxon>
        <taxon>Endopterygota</taxon>
        <taxon>Lepidoptera</taxon>
        <taxon>Glossata</taxon>
        <taxon>Ditrysia</taxon>
        <taxon>Noctuoidea</taxon>
        <taxon>Noctuidae</taxon>
        <taxon>Amphipyrinae</taxon>
        <taxon>Spodoptera</taxon>
    </lineage>
</organism>
<dbReference type="InterPro" id="IPR036910">
    <property type="entry name" value="HMG_box_dom_sf"/>
</dbReference>
<keyword evidence="2" id="KW-0132">Cell division</keyword>
<dbReference type="Pfam" id="PF12859">
    <property type="entry name" value="ANAPC1"/>
    <property type="match status" value="1"/>
</dbReference>
<evidence type="ECO:0000256" key="1">
    <source>
        <dbReference type="ARBA" id="ARBA00010547"/>
    </source>
</evidence>
<dbReference type="PROSITE" id="PS50118">
    <property type="entry name" value="HMG_BOX_2"/>
    <property type="match status" value="1"/>
</dbReference>
<keyword evidence="5" id="KW-0238">DNA-binding</keyword>
<gene>
    <name evidence="8" type="ORF">SPLIT_LOCUS2448</name>
</gene>
<dbReference type="Proteomes" id="UP001153321">
    <property type="component" value="Chromosome 14"/>
</dbReference>
<keyword evidence="4" id="KW-0131">Cell cycle</keyword>
<dbReference type="InterPro" id="IPR009071">
    <property type="entry name" value="HMG_box_dom"/>
</dbReference>
<accession>A0A9P0HYY2</accession>
<evidence type="ECO:0000313" key="8">
    <source>
        <dbReference type="EMBL" id="CAH1637087.1"/>
    </source>
</evidence>
<proteinExistence type="inferred from homology"/>
<dbReference type="InterPro" id="IPR049255">
    <property type="entry name" value="Apc1_N"/>
</dbReference>
<feature type="domain" description="HMG box" evidence="7">
    <location>
        <begin position="14"/>
        <end position="82"/>
    </location>
</feature>
<dbReference type="GO" id="GO:0070979">
    <property type="term" value="P:protein K11-linked ubiquitination"/>
    <property type="evidence" value="ECO:0007669"/>
    <property type="project" value="TreeGrafter"/>
</dbReference>
<dbReference type="PANTHER" id="PTHR12827">
    <property type="entry name" value="MEIOTIC CHECKPOINT REGULATOR TSG24 FAMILY MEMBER"/>
    <property type="match status" value="1"/>
</dbReference>
<dbReference type="CDD" id="cd21989">
    <property type="entry name" value="HMG-box_HBP2"/>
    <property type="match status" value="1"/>
</dbReference>
<dbReference type="Gene3D" id="1.25.10.10">
    <property type="entry name" value="Leucine-rich Repeat Variant"/>
    <property type="match status" value="1"/>
</dbReference>
<feature type="DNA-binding region" description="HMG box" evidence="5">
    <location>
        <begin position="14"/>
        <end position="82"/>
    </location>
</feature>
<dbReference type="Pfam" id="PF00505">
    <property type="entry name" value="HMG_box"/>
    <property type="match status" value="1"/>
</dbReference>
<dbReference type="InterPro" id="IPR024990">
    <property type="entry name" value="Apc1"/>
</dbReference>
<feature type="region of interest" description="Disordered" evidence="6">
    <location>
        <begin position="303"/>
        <end position="366"/>
    </location>
</feature>
<dbReference type="InterPro" id="IPR046794">
    <property type="entry name" value="Apc1_MidN"/>
</dbReference>
<dbReference type="GO" id="GO:0007091">
    <property type="term" value="P:metaphase/anaphase transition of mitotic cell cycle"/>
    <property type="evidence" value="ECO:0007669"/>
    <property type="project" value="TreeGrafter"/>
</dbReference>
<feature type="compositionally biased region" description="Basic and acidic residues" evidence="6">
    <location>
        <begin position="129"/>
        <end position="143"/>
    </location>
</feature>
<feature type="region of interest" description="Disordered" evidence="6">
    <location>
        <begin position="1373"/>
        <end position="1392"/>
    </location>
</feature>
<dbReference type="InterPro" id="IPR011989">
    <property type="entry name" value="ARM-like"/>
</dbReference>
<comment type="similarity">
    <text evidence="1">Belongs to the APC1 family.</text>
</comment>
<feature type="region of interest" description="Disordered" evidence="6">
    <location>
        <begin position="1327"/>
        <end position="1346"/>
    </location>
</feature>
<keyword evidence="3" id="KW-0498">Mitosis</keyword>
<evidence type="ECO:0000256" key="6">
    <source>
        <dbReference type="SAM" id="MobiDB-lite"/>
    </source>
</evidence>
<evidence type="ECO:0000259" key="7">
    <source>
        <dbReference type="PROSITE" id="PS50118"/>
    </source>
</evidence>
<keyword evidence="5" id="KW-0539">Nucleus</keyword>
<name>A0A9P0HYY2_SPOLI</name>
<dbReference type="Pfam" id="PF20518">
    <property type="entry name" value="Apc1_MidN"/>
    <property type="match status" value="1"/>
</dbReference>
<dbReference type="PANTHER" id="PTHR12827:SF3">
    <property type="entry name" value="ANAPHASE-PROMOTING COMPLEX SUBUNIT 1"/>
    <property type="match status" value="1"/>
</dbReference>
<dbReference type="GO" id="GO:0051301">
    <property type="term" value="P:cell division"/>
    <property type="evidence" value="ECO:0007669"/>
    <property type="project" value="UniProtKB-KW"/>
</dbReference>
<dbReference type="Gene3D" id="1.10.30.10">
    <property type="entry name" value="High mobility group box domain"/>
    <property type="match status" value="1"/>
</dbReference>
<dbReference type="GO" id="GO:0031145">
    <property type="term" value="P:anaphase-promoting complex-dependent catabolic process"/>
    <property type="evidence" value="ECO:0007669"/>
    <property type="project" value="TreeGrafter"/>
</dbReference>
<evidence type="ECO:0000256" key="5">
    <source>
        <dbReference type="PROSITE-ProRule" id="PRU00267"/>
    </source>
</evidence>
<dbReference type="EMBL" id="LR824545">
    <property type="protein sequence ID" value="CAH1637087.1"/>
    <property type="molecule type" value="Genomic_DNA"/>
</dbReference>
<feature type="region of interest" description="Disordered" evidence="6">
    <location>
        <begin position="92"/>
        <end position="148"/>
    </location>
</feature>
<evidence type="ECO:0000313" key="9">
    <source>
        <dbReference type="Proteomes" id="UP001153321"/>
    </source>
</evidence>
<reference evidence="8" key="1">
    <citation type="submission" date="2022-02" db="EMBL/GenBank/DDBJ databases">
        <authorList>
            <person name="King R."/>
        </authorList>
    </citation>
    <scope>NUCLEOTIDE SEQUENCE</scope>
</reference>
<feature type="compositionally biased region" description="Low complexity" evidence="6">
    <location>
        <begin position="669"/>
        <end position="684"/>
    </location>
</feature>
<protein>
    <recommendedName>
        <fullName evidence="7">HMG box domain-containing protein</fullName>
    </recommendedName>
</protein>
<dbReference type="SMART" id="SM00398">
    <property type="entry name" value="HMG"/>
    <property type="match status" value="1"/>
</dbReference>
<dbReference type="GO" id="GO:0005680">
    <property type="term" value="C:anaphase-promoting complex"/>
    <property type="evidence" value="ECO:0007669"/>
    <property type="project" value="InterPro"/>
</dbReference>
<dbReference type="GO" id="GO:0060090">
    <property type="term" value="F:molecular adaptor activity"/>
    <property type="evidence" value="ECO:0007669"/>
    <property type="project" value="TreeGrafter"/>
</dbReference>
<dbReference type="GO" id="GO:0003677">
    <property type="term" value="F:DNA binding"/>
    <property type="evidence" value="ECO:0007669"/>
    <property type="project" value="UniProtKB-UniRule"/>
</dbReference>
<dbReference type="InterPro" id="IPR049523">
    <property type="entry name" value="BBX_HMG-box"/>
</dbReference>
<sequence>MHDQEGDGEPAHHARRPMNAFLIFCKRHRSVVRDKYPNLENRSITKILGEWWANLDKEEKACYTGLAKQYKDAFFSANPDFKWYKLPAPPLRTLSSRPRDSNEKPVESPNSDQNDQELEKTNNNSTKVDFNKKPREESFEAESKPLSMFTPGKLADEAQMGGLSSLLATKTDTQITNPYYSPPCFKFNAISTPDENRSHNVIERAKTKGDDDIQKLQGVLTETSKIFEQQLQEKKRIYYGIPKDEFTNQDVIDQIVDKRYSKDDEYGCQRNWSDDEKNMRSDRSCKGKRYQEFMAVGGLIVNKRQKRDSDKPDENYSATCSWDPGCLRDDTMDDEPNNSNDKPADCDDKVDTTDMPEPDNNANKTFKAADFDLDAKIRALPSLSLEKFQQKKRENKRKKKTVNLKPKALETSQIVNSVPRSMMEDRRETAEHWRDTVIGSQKRKPRKISITRLEINSMVSSVDLEAQQISPQMKIATEAPAPALCRQSPLAGDLLALATLAEVASNTSKLDDSAMHYMTAKASDSNASMEFVPHGRTVLARHPGQIYSKHNTSASENSLLYKLTNFAIKDESLLEPRDTEEQEWWCIREVYYKTCNDLEDEPQQPKDSKYEFNSESFRAPSRLKNDFNISIKSELMSGMKKMEGDGLNSAGPSRGGSANSSSNMSKKFNLTSGSGSKNSKTGLNPKTDSSYEEELYVKGCTAVWSKGLISMPATKLTDPEYRETIACYTIENPIKHAAFCNFHVDIKNTMLIDALNTQIGDVKKNIKIEDTTEHIQTKTMPAILLIDSKCMKVYANEGREYITSIPFQVKKVWPMKYGVLLEKEATPVTQNSVLPTSFIKLNESQNSTFSKSKSNFPFNMSSKLRPDSVSAFEQDVALPTCFSLTHPLDEVTPILMKSPSQGLQYYNDGDLQIIFVSSNPSIILLYDWKLGTHSLWKIRKTVRDECLSMCPNMNSTTTVFSQSCDFMGSPMQSQRNVTSWATGLGSPYQSKKFPSTPTMSRSRINSPMANVFHQQGLSPHASIGQASYTSMMANNGPQNPPSLPLYPDICLDHIWTDTQVIRRDPIESASDMKTFLHTDLVGHDYLCFIVKVGGVSRLQIVRLQRSHSLGQTSKTNLMVGAVSTMLAKDAVVLEHLNMIALIDEAGNIILQSGNHVVGKVHVGGVLARLIDSPYTKRATFQSPFPRRSSLLPSRCNETSNFDDSALHLLSPVPHTSTARHEQKESLGLCGLCDAAGSRMTLQFEAGPMYRISLPPLTCSTLVTRCYTALRAILPKDITMQVIIKWYGVRNAPGTQDLTPDQEWSMFSNLLLSLIGYDVEKLQTKQTDDVDHAEVATKKQRTSSDGSSDDWEYLLNSKMHKAIGQSLSMLKLPVPNSDTHRKNKRSSTEPEKTVQINTNSMLFPYILQVLYSLHLVYEEFKLNTLLWNNLRPLSSFLYQLSKDLKLDAYVNHYWLDFPTDLNLEYDDESQICEGNWNKLWEPVYFSRDPPNVYLYLNSMLKDLDVGSYPYLAEVNDMSRDIIEILSTVGCGRSAGIQTISSRDTVAASSTPRARRDTANYSSAYCQAVIMACDKGITLRDVDNLPPALGLLLLTIFSRCKSSPPADWPPEAYNLVMREDLAHQAEVAHTMKTASDYMEFIALEVLETDTVYTLAKKPVEPARSNPEDADVITGMEHLNTQLLHLLYPRDHRMLEVINLLQSSIPVNINLTQRPEVSDHDFIEEQEKYLFAVSTRTMALPIARGMASLRCVPCPGTEAVQLPRVCAWGRWRGRGAGADGAAPPAWPAFHNGAAAALALVPLSGFTIDSEWVIYNKPRGTAEMSTEHAGFLMGLGLNGHLRDMPFMNIYEYLVKCNEMISVGLLLGLAATYRGTMDVQATKMMSIHLEPLLPPTSIELDIQQNILVAALLGVGLIYQGTAHTHYAQVLLNEIGRPPGPEAEACVEREGYALAAGLALGLVLAGAARAGAARPPGGDTQHVARRLRTYMLGGDKLPLTGTQKDKYKQGSFAVREGATVNLDVTSPGATLALGLLYLRTGCPARAAWLQPPRTAYQLDFVRPDLLMLRVIARGLVLWDSIEPTEEWVESQVPDTIKPYCFVKPTEDNIDYEAMK</sequence>
<feature type="region of interest" description="Disordered" evidence="6">
    <location>
        <begin position="641"/>
        <end position="688"/>
    </location>
</feature>
<evidence type="ECO:0000256" key="3">
    <source>
        <dbReference type="ARBA" id="ARBA00022776"/>
    </source>
</evidence>
<dbReference type="SUPFAM" id="SSF47095">
    <property type="entry name" value="HMG-box"/>
    <property type="match status" value="1"/>
</dbReference>
<feature type="compositionally biased region" description="Basic and acidic residues" evidence="6">
    <location>
        <begin position="97"/>
        <end position="106"/>
    </location>
</feature>
<feature type="compositionally biased region" description="Polar residues" evidence="6">
    <location>
        <begin position="656"/>
        <end position="668"/>
    </location>
</feature>
<evidence type="ECO:0000256" key="2">
    <source>
        <dbReference type="ARBA" id="ARBA00022618"/>
    </source>
</evidence>